<dbReference type="PANTHER" id="PTHR22602:SF0">
    <property type="entry name" value="TRANSFERASE CAF17, MITOCHONDRIAL-RELATED"/>
    <property type="match status" value="1"/>
</dbReference>
<protein>
    <submittedName>
        <fullName evidence="2">tRNA-modifying protein YgfZ</fullName>
    </submittedName>
</protein>
<dbReference type="NCBIfam" id="TIGR03317">
    <property type="entry name" value="ygfZ_signature"/>
    <property type="match status" value="1"/>
</dbReference>
<evidence type="ECO:0000313" key="2">
    <source>
        <dbReference type="EMBL" id="MBZ6066478.1"/>
    </source>
</evidence>
<dbReference type="Gene3D" id="2.40.30.160">
    <property type="match status" value="1"/>
</dbReference>
<proteinExistence type="predicted"/>
<dbReference type="InterPro" id="IPR029043">
    <property type="entry name" value="GcvT/YgfZ_C"/>
</dbReference>
<dbReference type="PANTHER" id="PTHR22602">
    <property type="entry name" value="TRANSFERASE CAF17, MITOCHONDRIAL-RELATED"/>
    <property type="match status" value="1"/>
</dbReference>
<dbReference type="Pfam" id="PF21130">
    <property type="entry name" value="YgfZ_barrel"/>
    <property type="match status" value="1"/>
</dbReference>
<comment type="caution">
    <text evidence="2">The sequence shown here is derived from an EMBL/GenBank/DDBJ whole genome shotgun (WGS) entry which is preliminary data.</text>
</comment>
<name>A0ABS7VC36_9GAMM</name>
<dbReference type="Gene3D" id="3.30.70.1400">
    <property type="entry name" value="Aminomethyltransferase beta-barrel domains"/>
    <property type="match status" value="1"/>
</dbReference>
<organism evidence="2 3">
    <name type="scientific">Aeromonas schubertii</name>
    <dbReference type="NCBI Taxonomy" id="652"/>
    <lineage>
        <taxon>Bacteria</taxon>
        <taxon>Pseudomonadati</taxon>
        <taxon>Pseudomonadota</taxon>
        <taxon>Gammaproteobacteria</taxon>
        <taxon>Aeromonadales</taxon>
        <taxon>Aeromonadaceae</taxon>
        <taxon>Aeromonas</taxon>
    </lineage>
</organism>
<reference evidence="2 3" key="1">
    <citation type="submission" date="2021-09" db="EMBL/GenBank/DDBJ databases">
        <title>Aeromonas schubertii isolated from Asian sea bass.</title>
        <authorList>
            <person name="Pinpimai K."/>
        </authorList>
    </citation>
    <scope>NUCLEOTIDE SEQUENCE [LARGE SCALE GENOMIC DNA]</scope>
    <source>
        <strain evidence="2 3">CHULA2021a</strain>
    </source>
</reference>
<dbReference type="Proteomes" id="UP000774958">
    <property type="component" value="Unassembled WGS sequence"/>
</dbReference>
<sequence length="312" mass="33821">MFCPCRTPIMSSQLPVFPAQPTLYTLPGFAAIRLTGEERVKYLQGQVTCDVAALTPGQQTLGGHCDPKGKLWSDFRLLTLASALLLVLRRSALARELPELKKFAVFSKVEIVEAPHTLAGLAGSGCDALMADTFGLTGSGLIPGGMAVRLEADRWLLASESLPALTLPEGSEGDWMGFEILAGLPHLEAPHQGEYIPQMINLQALNGISFTKGCYTGQETVARAKYRGANNRALFLLEGNAGREVSAGDTLELRLGENWRRSGMVINVWQEGDALLVSAVLPKDTEVDAEFRLKEDEGSALRLRPLPYELVD</sequence>
<dbReference type="RefSeq" id="WP_224162764.1">
    <property type="nucleotide sequence ID" value="NZ_JAIRBT010000010.1"/>
</dbReference>
<keyword evidence="3" id="KW-1185">Reference proteome</keyword>
<dbReference type="InterPro" id="IPR017703">
    <property type="entry name" value="YgfZ/GCV_T_CS"/>
</dbReference>
<dbReference type="NCBIfam" id="NF007110">
    <property type="entry name" value="PRK09559.1"/>
    <property type="match status" value="1"/>
</dbReference>
<evidence type="ECO:0000259" key="1">
    <source>
        <dbReference type="Pfam" id="PF21130"/>
    </source>
</evidence>
<gene>
    <name evidence="2" type="primary">ygfZ</name>
    <name evidence="2" type="ORF">LA374_09710</name>
</gene>
<accession>A0ABS7VC36</accession>
<dbReference type="InterPro" id="IPR048451">
    <property type="entry name" value="YgfZ_barrel"/>
</dbReference>
<dbReference type="SUPFAM" id="SSF101790">
    <property type="entry name" value="Aminomethyltransferase beta-barrel domain"/>
    <property type="match status" value="1"/>
</dbReference>
<evidence type="ECO:0000313" key="3">
    <source>
        <dbReference type="Proteomes" id="UP000774958"/>
    </source>
</evidence>
<feature type="domain" description="tRNA-modifying protein YgfZ-like beta-barrel" evidence="1">
    <location>
        <begin position="230"/>
        <end position="296"/>
    </location>
</feature>
<dbReference type="SUPFAM" id="SSF103025">
    <property type="entry name" value="Folate-binding domain"/>
    <property type="match status" value="1"/>
</dbReference>
<dbReference type="EMBL" id="JAIRBT010000010">
    <property type="protein sequence ID" value="MBZ6066478.1"/>
    <property type="molecule type" value="Genomic_DNA"/>
</dbReference>
<dbReference type="InterPro" id="IPR045179">
    <property type="entry name" value="YgfZ/GcvT"/>
</dbReference>